<reference evidence="1 2" key="1">
    <citation type="submission" date="2018-09" db="EMBL/GenBank/DDBJ databases">
        <title>Comparative Genomics of Wolbachia-Cardinium Dual Endosymbiosis in a Plant-Parasitic Nematode.</title>
        <authorList>
            <person name="Brown A.M.V."/>
            <person name="Wasala S.K."/>
            <person name="Howe D.K."/>
            <person name="Peetz A.B."/>
            <person name="Zasada I.A."/>
            <person name="Denver D.R."/>
        </authorList>
    </citation>
    <scope>NUCLEOTIDE SEQUENCE [LARGE SCALE GENOMIC DNA]</scope>
    <source>
        <strain evidence="1 2">Pp_1</strain>
    </source>
</reference>
<sequence>MVRLNKLAAYGFLLIAAYLIMRNCGSEKKTQDPQQSSFIARVGNQYLYASDLAALDIAHMEASDKSTFLNQYVEEWAFKQLLIAQGSKEFPSVQSSIESKINTYKNDLLAQHFLEIFVERAFNNEVSPAEIADYYEKHKRKDFILNHDIVKGIFLAIPKRAAGINSVKSLMLSKKPSDQKKIQAYCKPYANTTILAADKWFAWEAVLAKIGHPPLGDYGANSTRLLKTNKFIHVAARKYLYLLRIDQYKTASEITPLEMVEERIRAIILHKRRLALVTKIKHNFLQNAKNNHTCLIQAN</sequence>
<accession>A0A3N2QD06</accession>
<dbReference type="EMBL" id="RARA01000018">
    <property type="protein sequence ID" value="ROT47657.1"/>
    <property type="molecule type" value="Genomic_DNA"/>
</dbReference>
<dbReference type="RefSeq" id="WP_123662439.1">
    <property type="nucleotide sequence ID" value="NZ_RARA01000018.1"/>
</dbReference>
<keyword evidence="2" id="KW-1185">Reference proteome</keyword>
<comment type="caution">
    <text evidence="1">The sequence shown here is derived from an EMBL/GenBank/DDBJ whole genome shotgun (WGS) entry which is preliminary data.</text>
</comment>
<proteinExistence type="predicted"/>
<evidence type="ECO:0000313" key="2">
    <source>
        <dbReference type="Proteomes" id="UP000270927"/>
    </source>
</evidence>
<evidence type="ECO:0000313" key="1">
    <source>
        <dbReference type="EMBL" id="ROT47657.1"/>
    </source>
</evidence>
<dbReference type="Proteomes" id="UP000270927">
    <property type="component" value="Unassembled WGS sequence"/>
</dbReference>
<dbReference type="AlphaFoldDB" id="A0A3N2QD06"/>
<protein>
    <recommendedName>
        <fullName evidence="3">Peptidyl-prolyl cis-trans isomerase</fullName>
    </recommendedName>
</protein>
<organism evidence="1 2">
    <name type="scientific">Candidatus Cardinium hertigii</name>
    <dbReference type="NCBI Taxonomy" id="247481"/>
    <lineage>
        <taxon>Bacteria</taxon>
        <taxon>Pseudomonadati</taxon>
        <taxon>Bacteroidota</taxon>
        <taxon>Cytophagia</taxon>
        <taxon>Cytophagales</taxon>
        <taxon>Amoebophilaceae</taxon>
        <taxon>Candidatus Cardinium</taxon>
    </lineage>
</organism>
<name>A0A3N2QD06_9BACT</name>
<dbReference type="OrthoDB" id="9785180at2"/>
<evidence type="ECO:0008006" key="3">
    <source>
        <dbReference type="Google" id="ProtNLM"/>
    </source>
</evidence>
<gene>
    <name evidence="1" type="ORF">EDM02_01285</name>
</gene>